<evidence type="ECO:0008006" key="6">
    <source>
        <dbReference type="Google" id="ProtNLM"/>
    </source>
</evidence>
<accession>A0AAX3N363</accession>
<dbReference type="EMBL" id="CP118108">
    <property type="protein sequence ID" value="WDI03652.1"/>
    <property type="molecule type" value="Genomic_DNA"/>
</dbReference>
<evidence type="ECO:0000313" key="5">
    <source>
        <dbReference type="Proteomes" id="UP001221519"/>
    </source>
</evidence>
<reference evidence="2 5" key="1">
    <citation type="submission" date="2023-02" db="EMBL/GenBank/DDBJ databases">
        <title>Pathogen: clinical or host-associated sample.</title>
        <authorList>
            <person name="Hergert J."/>
            <person name="Casey R."/>
            <person name="Wagner J."/>
            <person name="Young E.L."/>
            <person name="Oakeson K.F."/>
        </authorList>
    </citation>
    <scope>NUCLEOTIDE SEQUENCE</scope>
    <source>
        <strain evidence="3 5">2022CK-00829</strain>
        <strain evidence="2">2022CK-00830</strain>
    </source>
</reference>
<dbReference type="Proteomes" id="UP001221519">
    <property type="component" value="Chromosome"/>
</dbReference>
<feature type="transmembrane region" description="Helical" evidence="1">
    <location>
        <begin position="6"/>
        <end position="26"/>
    </location>
</feature>
<evidence type="ECO:0000313" key="2">
    <source>
        <dbReference type="EMBL" id="WDH84002.1"/>
    </source>
</evidence>
<dbReference type="EMBL" id="CP118101">
    <property type="protein sequence ID" value="WDH84002.1"/>
    <property type="molecule type" value="Genomic_DNA"/>
</dbReference>
<protein>
    <recommendedName>
        <fullName evidence="6">Lipoprotein</fullName>
    </recommendedName>
</protein>
<organism evidence="2 4">
    <name type="scientific">Paenibacillus urinalis</name>
    <dbReference type="NCBI Taxonomy" id="521520"/>
    <lineage>
        <taxon>Bacteria</taxon>
        <taxon>Bacillati</taxon>
        <taxon>Bacillota</taxon>
        <taxon>Bacilli</taxon>
        <taxon>Bacillales</taxon>
        <taxon>Paenibacillaceae</taxon>
        <taxon>Paenibacillus</taxon>
    </lineage>
</organism>
<keyword evidence="1" id="KW-1133">Transmembrane helix</keyword>
<dbReference type="RefSeq" id="WP_047910159.1">
    <property type="nucleotide sequence ID" value="NZ_CP118101.1"/>
</dbReference>
<name>A0AAX3N363_9BACL</name>
<dbReference type="Proteomes" id="UP001220962">
    <property type="component" value="Chromosome"/>
</dbReference>
<keyword evidence="1" id="KW-0472">Membrane</keyword>
<sequence>MRQRGINYTLILLLFGVIISGCSLVGEQEQEGLEVRSLMVAFGGGANGTIVSYNFTLWNLSEEPITVSSIEPVLSKAAMERLEGQDIRMELNQTIEPEASVYIEGLFNLNTEGMSKQQIIDEDLDIQNFKITTEQVLPVH</sequence>
<dbReference type="PROSITE" id="PS51257">
    <property type="entry name" value="PROKAR_LIPOPROTEIN"/>
    <property type="match status" value="1"/>
</dbReference>
<keyword evidence="1" id="KW-0812">Transmembrane</keyword>
<keyword evidence="5" id="KW-1185">Reference proteome</keyword>
<evidence type="ECO:0000256" key="1">
    <source>
        <dbReference type="SAM" id="Phobius"/>
    </source>
</evidence>
<evidence type="ECO:0000313" key="4">
    <source>
        <dbReference type="Proteomes" id="UP001220962"/>
    </source>
</evidence>
<evidence type="ECO:0000313" key="3">
    <source>
        <dbReference type="EMBL" id="WDI03652.1"/>
    </source>
</evidence>
<proteinExistence type="predicted"/>
<gene>
    <name evidence="2" type="ORF">PUW23_07245</name>
    <name evidence="3" type="ORF">PUW25_06765</name>
</gene>
<dbReference type="AlphaFoldDB" id="A0AAX3N363"/>